<feature type="binding site" evidence="4">
    <location>
        <begin position="16"/>
        <end position="23"/>
    </location>
    <ligand>
        <name>ATP</name>
        <dbReference type="ChEBI" id="CHEBI:30616"/>
    </ligand>
</feature>
<accession>A0A6G7VNT0</accession>
<evidence type="ECO:0000256" key="2">
    <source>
        <dbReference type="ARBA" id="ARBA00022840"/>
    </source>
</evidence>
<dbReference type="NCBIfam" id="NF003828">
    <property type="entry name" value="PRK05416.1"/>
    <property type="match status" value="1"/>
</dbReference>
<dbReference type="SUPFAM" id="SSF52540">
    <property type="entry name" value="P-loop containing nucleoside triphosphate hydrolases"/>
    <property type="match status" value="1"/>
</dbReference>
<dbReference type="GO" id="GO:0005525">
    <property type="term" value="F:GTP binding"/>
    <property type="evidence" value="ECO:0007669"/>
    <property type="project" value="UniProtKB-UniRule"/>
</dbReference>
<dbReference type="RefSeq" id="WP_166192982.1">
    <property type="nucleotide sequence ID" value="NZ_CP049811.1"/>
</dbReference>
<evidence type="ECO:0000256" key="1">
    <source>
        <dbReference type="ARBA" id="ARBA00022741"/>
    </source>
</evidence>
<dbReference type="EMBL" id="CP049811">
    <property type="protein sequence ID" value="QIK41699.1"/>
    <property type="molecule type" value="Genomic_DNA"/>
</dbReference>
<dbReference type="KEGG" id="mon:G8E03_13620"/>
<dbReference type="HAMAP" id="MF_00636">
    <property type="entry name" value="RapZ_like"/>
    <property type="match status" value="1"/>
</dbReference>
<dbReference type="PIRSF" id="PIRSF005052">
    <property type="entry name" value="P-loopkin"/>
    <property type="match status" value="1"/>
</dbReference>
<protein>
    <submittedName>
        <fullName evidence="7">RNase adapter RapZ</fullName>
    </submittedName>
</protein>
<feature type="domain" description="RapZ C-terminal" evidence="6">
    <location>
        <begin position="167"/>
        <end position="285"/>
    </location>
</feature>
<dbReference type="Pfam" id="PF22740">
    <property type="entry name" value="PapZ_C"/>
    <property type="match status" value="1"/>
</dbReference>
<gene>
    <name evidence="7" type="primary">rapZ</name>
    <name evidence="7" type="ORF">G8E03_13620</name>
</gene>
<keyword evidence="8" id="KW-1185">Reference proteome</keyword>
<keyword evidence="2 4" id="KW-0067">ATP-binding</keyword>
<feature type="binding site" evidence="4">
    <location>
        <begin position="62"/>
        <end position="65"/>
    </location>
    <ligand>
        <name>GTP</name>
        <dbReference type="ChEBI" id="CHEBI:37565"/>
    </ligand>
</feature>
<dbReference type="Proteomes" id="UP000500791">
    <property type="component" value="Chromosome"/>
</dbReference>
<dbReference type="GO" id="GO:0005524">
    <property type="term" value="F:ATP binding"/>
    <property type="evidence" value="ECO:0007669"/>
    <property type="project" value="UniProtKB-UniRule"/>
</dbReference>
<dbReference type="InterPro" id="IPR027417">
    <property type="entry name" value="P-loop_NTPase"/>
</dbReference>
<dbReference type="InterPro" id="IPR053930">
    <property type="entry name" value="RapZ-like_N"/>
</dbReference>
<organism evidence="7 8">
    <name type="scientific">Pontivivens nitratireducens</name>
    <dbReference type="NCBI Taxonomy" id="2758038"/>
    <lineage>
        <taxon>Bacteria</taxon>
        <taxon>Pseudomonadati</taxon>
        <taxon>Pseudomonadota</taxon>
        <taxon>Alphaproteobacteria</taxon>
        <taxon>Rhodobacterales</taxon>
        <taxon>Paracoccaceae</taxon>
        <taxon>Pontivivens</taxon>
    </lineage>
</organism>
<dbReference type="PANTHER" id="PTHR30448:SF0">
    <property type="entry name" value="RNASE ADAPTER PROTEIN RAPZ"/>
    <property type="match status" value="1"/>
</dbReference>
<dbReference type="Gene3D" id="3.40.50.300">
    <property type="entry name" value="P-loop containing nucleotide triphosphate hydrolases"/>
    <property type="match status" value="1"/>
</dbReference>
<evidence type="ECO:0000313" key="7">
    <source>
        <dbReference type="EMBL" id="QIK41699.1"/>
    </source>
</evidence>
<sequence length="302" mass="33185">MTKGIHDRTPMVLVTGPSGAGRTTAIRALEDLRFEVIDNLPLSLIEQVATGDARGPLAIGVDVRTRGFSAGNLLDIVSWMQEEPSVAGKLLYLDCTQEVLSRRFSETRRRHPLDDEAAATAVAREVDMLSGLKDRADIVIDTTDLSPHDLKAEIATWFGPEGRTGLSVSVQSFSYKRGIPRGLDMVLDCRFLQNPHWQPELRALTGLDEAVARYVQSDPRHDAFHDQVCALLDLLIPAYRDEGKAYFSLGFGCTGGQHRSVYMAEAIGKRLAQAETRVSIRHRELDRKTASEATVAASGKEG</sequence>
<name>A0A6G7VNT0_9RHOB</name>
<evidence type="ECO:0000259" key="6">
    <source>
        <dbReference type="Pfam" id="PF22740"/>
    </source>
</evidence>
<keyword evidence="3 4" id="KW-0342">GTP-binding</keyword>
<dbReference type="Pfam" id="PF03668">
    <property type="entry name" value="RapZ-like_N"/>
    <property type="match status" value="1"/>
</dbReference>
<dbReference type="InterPro" id="IPR053931">
    <property type="entry name" value="RapZ_C"/>
</dbReference>
<dbReference type="InterPro" id="IPR005337">
    <property type="entry name" value="RapZ-like"/>
</dbReference>
<dbReference type="AlphaFoldDB" id="A0A6G7VNT0"/>
<keyword evidence="1 4" id="KW-0547">Nucleotide-binding</keyword>
<evidence type="ECO:0000313" key="8">
    <source>
        <dbReference type="Proteomes" id="UP000500791"/>
    </source>
</evidence>
<evidence type="ECO:0000256" key="4">
    <source>
        <dbReference type="HAMAP-Rule" id="MF_00636"/>
    </source>
</evidence>
<reference evidence="7 8" key="1">
    <citation type="submission" date="2020-03" db="EMBL/GenBank/DDBJ databases">
        <title>Complete genome sequence of Monaibacterium sp. ALG8 with diverse plasmids.</title>
        <authorList>
            <person name="Sun C."/>
        </authorList>
    </citation>
    <scope>NUCLEOTIDE SEQUENCE [LARGE SCALE GENOMIC DNA]</scope>
    <source>
        <strain evidence="7 8">ALG8</strain>
    </source>
</reference>
<feature type="domain" description="RapZ-like N-terminal" evidence="5">
    <location>
        <begin position="11"/>
        <end position="159"/>
    </location>
</feature>
<proteinExistence type="inferred from homology"/>
<evidence type="ECO:0000259" key="5">
    <source>
        <dbReference type="Pfam" id="PF03668"/>
    </source>
</evidence>
<evidence type="ECO:0000256" key="3">
    <source>
        <dbReference type="ARBA" id="ARBA00023134"/>
    </source>
</evidence>
<dbReference type="PANTHER" id="PTHR30448">
    <property type="entry name" value="RNASE ADAPTER PROTEIN RAPZ"/>
    <property type="match status" value="1"/>
</dbReference>